<dbReference type="PANTHER" id="PTHR11787">
    <property type="entry name" value="RAB GDP-DISSOCIATION INHIBITOR"/>
    <property type="match status" value="1"/>
</dbReference>
<evidence type="ECO:0000313" key="7">
    <source>
        <dbReference type="EMBL" id="CAH1115921.1"/>
    </source>
</evidence>
<protein>
    <recommendedName>
        <fullName evidence="5">Rab proteins geranylgeranyltransferase component A</fullName>
    </recommendedName>
</protein>
<dbReference type="InterPro" id="IPR001738">
    <property type="entry name" value="Rab_escort"/>
</dbReference>
<dbReference type="GO" id="GO:0005092">
    <property type="term" value="F:GDP-dissociation inhibitor activity"/>
    <property type="evidence" value="ECO:0007669"/>
    <property type="project" value="InterPro"/>
</dbReference>
<dbReference type="SUPFAM" id="SSF51905">
    <property type="entry name" value="FAD/NAD(P)-binding domain"/>
    <property type="match status" value="1"/>
</dbReference>
<dbReference type="GO" id="GO:0005634">
    <property type="term" value="C:nucleus"/>
    <property type="evidence" value="ECO:0007669"/>
    <property type="project" value="TreeGrafter"/>
</dbReference>
<reference evidence="7" key="1">
    <citation type="submission" date="2022-01" db="EMBL/GenBank/DDBJ databases">
        <authorList>
            <person name="King R."/>
        </authorList>
    </citation>
    <scope>NUCLEOTIDE SEQUENCE</scope>
</reference>
<reference evidence="7" key="2">
    <citation type="submission" date="2022-10" db="EMBL/GenBank/DDBJ databases">
        <authorList>
            <consortium name="ENA_rothamsted_submissions"/>
            <consortium name="culmorum"/>
            <person name="King R."/>
        </authorList>
    </citation>
    <scope>NUCLEOTIDE SEQUENCE</scope>
</reference>
<dbReference type="Pfam" id="PF22603">
    <property type="entry name" value="RAE1_2_domI_C"/>
    <property type="match status" value="1"/>
</dbReference>
<dbReference type="InterPro" id="IPR018203">
    <property type="entry name" value="GDP_dissociation_inhibitor"/>
</dbReference>
<proteinExistence type="inferred from homology"/>
<comment type="subcellular location">
    <subcellularLocation>
        <location evidence="1">Cytoplasm</location>
        <location evidence="1">Cytosol</location>
    </subcellularLocation>
</comment>
<organism evidence="7 8">
    <name type="scientific">Phaedon cochleariae</name>
    <name type="common">Mustard beetle</name>
    <dbReference type="NCBI Taxonomy" id="80249"/>
    <lineage>
        <taxon>Eukaryota</taxon>
        <taxon>Metazoa</taxon>
        <taxon>Ecdysozoa</taxon>
        <taxon>Arthropoda</taxon>
        <taxon>Hexapoda</taxon>
        <taxon>Insecta</taxon>
        <taxon>Pterygota</taxon>
        <taxon>Neoptera</taxon>
        <taxon>Endopterygota</taxon>
        <taxon>Coleoptera</taxon>
        <taxon>Polyphaga</taxon>
        <taxon>Cucujiformia</taxon>
        <taxon>Chrysomeloidea</taxon>
        <taxon>Chrysomelidae</taxon>
        <taxon>Chrysomelinae</taxon>
        <taxon>Chrysomelini</taxon>
        <taxon>Phaedon</taxon>
    </lineage>
</organism>
<dbReference type="PRINTS" id="PR00891">
    <property type="entry name" value="RABGDIREP"/>
</dbReference>
<dbReference type="AlphaFoldDB" id="A0A9P0GJK6"/>
<dbReference type="GO" id="GO:0016192">
    <property type="term" value="P:vesicle-mediated transport"/>
    <property type="evidence" value="ECO:0007669"/>
    <property type="project" value="TreeGrafter"/>
</dbReference>
<dbReference type="PANTHER" id="PTHR11787:SF4">
    <property type="entry name" value="CHM, RAB ESCORT PROTEIN 1"/>
    <property type="match status" value="1"/>
</dbReference>
<dbReference type="InterPro" id="IPR054420">
    <property type="entry name" value="RAE1_2_domI_C"/>
</dbReference>
<name>A0A9P0GJK6_PHACE</name>
<gene>
    <name evidence="7" type="ORF">PHAECO_LOCUS607</name>
</gene>
<keyword evidence="8" id="KW-1185">Reference proteome</keyword>
<comment type="function">
    <text evidence="5">Substrate-binding subunit (component A) of the Rab geranylgeranyltransferase (GGTase) complex. Binds unprenylated Rab proteins and presents the substrate peptide to the catalytic component B. The component A is thought to be regenerated by transferring its prenylated Rab back to the donor membrane.</text>
</comment>
<sequence length="517" mass="58405">MDYTFPEKFDLIVVGTGVVESMLSAAASRVGKTVLHIDTNDYYGGQWASFNLETITKLKNDDNSSSNVRNPLVLEENTYCLGNNVFNVENVQFKYHIPNIPKKSDVSEDTSNMELDEKWSSERLLKESRKFNIDLAPKLQFGRGDFVGLLISSNISRYAEYRCVSRIITWLNGKLHVVPCSRADVFSNTNVTVIEKRMLMKVLTSLNDPEEDMKNYENQTFKDFLIDKKLSPNLIHFILYGISMSSDETPFSEGVGNAKRFLNSLGRFGKTPFLYSMYGSGELPQAFCRLSAVFGGVFALGQTPQGIIMHDNKFKSLKLGSQHLEADHLIMSVDNSPQQFITGVEKKYISRAVLITSSSMIESEKEHLTLLFYPPENGKNTVTLIELGSLTGTCPKGLFLVHLISRQNISPEEDFKHVVENLFLSEPFETPEENETARKPEILWSAYFSLPDTSESDLKSNVPDNVFLCPGPDLDLDYDGSIKMARDIFKRMYDDLEFLPRAPDPEEIILGEDEEGE</sequence>
<dbReference type="InterPro" id="IPR036188">
    <property type="entry name" value="FAD/NAD-bd_sf"/>
</dbReference>
<dbReference type="EMBL" id="OU896707">
    <property type="protein sequence ID" value="CAH1115921.1"/>
    <property type="molecule type" value="Genomic_DNA"/>
</dbReference>
<dbReference type="OrthoDB" id="1923006at2759"/>
<dbReference type="Pfam" id="PF00996">
    <property type="entry name" value="GDI"/>
    <property type="match status" value="1"/>
</dbReference>
<dbReference type="Proteomes" id="UP001153737">
    <property type="component" value="Chromosome 1"/>
</dbReference>
<dbReference type="Gene3D" id="3.30.519.10">
    <property type="entry name" value="Guanine Nucleotide Dissociation Inhibitor, domain 2"/>
    <property type="match status" value="1"/>
</dbReference>
<keyword evidence="4 5" id="KW-0963">Cytoplasm</keyword>
<dbReference type="GO" id="GO:0005096">
    <property type="term" value="F:GTPase activator activity"/>
    <property type="evidence" value="ECO:0007669"/>
    <property type="project" value="UniProtKB-UniRule"/>
</dbReference>
<dbReference type="GO" id="GO:0006886">
    <property type="term" value="P:intracellular protein transport"/>
    <property type="evidence" value="ECO:0007669"/>
    <property type="project" value="InterPro"/>
</dbReference>
<dbReference type="GO" id="GO:0007264">
    <property type="term" value="P:small GTPase-mediated signal transduction"/>
    <property type="evidence" value="ECO:0007669"/>
    <property type="project" value="UniProtKB-UniRule"/>
</dbReference>
<dbReference type="GO" id="GO:0005968">
    <property type="term" value="C:Rab-protein geranylgeranyltransferase complex"/>
    <property type="evidence" value="ECO:0007669"/>
    <property type="project" value="UniProtKB-UniRule"/>
</dbReference>
<evidence type="ECO:0000256" key="4">
    <source>
        <dbReference type="ARBA" id="ARBA00022490"/>
    </source>
</evidence>
<evidence type="ECO:0000313" key="8">
    <source>
        <dbReference type="Proteomes" id="UP001153737"/>
    </source>
</evidence>
<accession>A0A9P0GJK6</accession>
<evidence type="ECO:0000256" key="1">
    <source>
        <dbReference type="ARBA" id="ARBA00004514"/>
    </source>
</evidence>
<feature type="domain" description="RAE1/2" evidence="6">
    <location>
        <begin position="349"/>
        <end position="473"/>
    </location>
</feature>
<dbReference type="SUPFAM" id="SSF54373">
    <property type="entry name" value="FAD-linked reductases, C-terminal domain"/>
    <property type="match status" value="1"/>
</dbReference>
<evidence type="ECO:0000259" key="6">
    <source>
        <dbReference type="Pfam" id="PF22603"/>
    </source>
</evidence>
<dbReference type="FunFam" id="1.10.405.10:FF:000003">
    <property type="entry name" value="Rab proteins geranylgeranyltransferase component A"/>
    <property type="match status" value="1"/>
</dbReference>
<evidence type="ECO:0000256" key="2">
    <source>
        <dbReference type="ARBA" id="ARBA00005593"/>
    </source>
</evidence>
<evidence type="ECO:0000256" key="5">
    <source>
        <dbReference type="PIRNR" id="PIRNR016550"/>
    </source>
</evidence>
<dbReference type="Gene3D" id="3.50.50.60">
    <property type="entry name" value="FAD/NAD(P)-binding domain"/>
    <property type="match status" value="1"/>
</dbReference>
<comment type="similarity">
    <text evidence="2 5">Belongs to the Rab GDI family.</text>
</comment>
<evidence type="ECO:0000256" key="3">
    <source>
        <dbReference type="ARBA" id="ARBA00022468"/>
    </source>
</evidence>
<keyword evidence="3 5" id="KW-0343">GTPase activation</keyword>
<dbReference type="PIRSF" id="PIRSF016550">
    <property type="entry name" value="Rab_ger_ger_transf_A_euk"/>
    <property type="match status" value="1"/>
</dbReference>
<dbReference type="Gene3D" id="1.10.405.10">
    <property type="entry name" value="Guanine Nucleotide Dissociation Inhibitor, domain 1"/>
    <property type="match status" value="1"/>
</dbReference>
<dbReference type="GO" id="GO:0005829">
    <property type="term" value="C:cytosol"/>
    <property type="evidence" value="ECO:0007669"/>
    <property type="project" value="UniProtKB-SubCell"/>
</dbReference>